<feature type="domain" description="Ribosome maturation factor RimM PRC barrel" evidence="3">
    <location>
        <begin position="97"/>
        <end position="164"/>
    </location>
</feature>
<evidence type="ECO:0000313" key="4">
    <source>
        <dbReference type="EMBL" id="QWT49617.1"/>
    </source>
</evidence>
<dbReference type="AlphaFoldDB" id="A0A975SNK3"/>
<accession>A0A975SNK3</accession>
<organism evidence="4 5">
    <name type="scientific">Azospira inquinata</name>
    <dbReference type="NCBI Taxonomy" id="2785627"/>
    <lineage>
        <taxon>Bacteria</taxon>
        <taxon>Pseudomonadati</taxon>
        <taxon>Pseudomonadota</taxon>
        <taxon>Betaproteobacteria</taxon>
        <taxon>Rhodocyclales</taxon>
        <taxon>Rhodocyclaceae</taxon>
        <taxon>Azospira</taxon>
    </lineage>
</organism>
<dbReference type="EMBL" id="CP064782">
    <property type="protein sequence ID" value="QWT49617.1"/>
    <property type="molecule type" value="Genomic_DNA"/>
</dbReference>
<dbReference type="KEGG" id="aiq:Azoinq_03115"/>
<keyword evidence="1" id="KW-0690">Ribosome biogenesis</keyword>
<proteinExistence type="inferred from homology"/>
<dbReference type="Pfam" id="PF24986">
    <property type="entry name" value="PRC_RimM"/>
    <property type="match status" value="1"/>
</dbReference>
<dbReference type="PANTHER" id="PTHR33692">
    <property type="entry name" value="RIBOSOME MATURATION FACTOR RIMM"/>
    <property type="match status" value="1"/>
</dbReference>
<evidence type="ECO:0000259" key="3">
    <source>
        <dbReference type="Pfam" id="PF24986"/>
    </source>
</evidence>
<reference evidence="4" key="1">
    <citation type="submission" date="2020-11" db="EMBL/GenBank/DDBJ databases">
        <title>Azospira inquinata sp. nov.</title>
        <authorList>
            <person name="Moe W.M."/>
            <person name="Mikes M.C."/>
        </authorList>
    </citation>
    <scope>NUCLEOTIDE SEQUENCE</scope>
    <source>
        <strain evidence="4">Azo-3</strain>
    </source>
</reference>
<comment type="subcellular location">
    <subcellularLocation>
        <location evidence="1">Cytoplasm</location>
    </subcellularLocation>
</comment>
<sequence length="165" mass="18217">MVVLGAVTGPHGVHGWVRVHPFGDDPLSWSKMPVWWLGPEAGPWQEMKISRCRLQGDGLVVAFDGVTDRNQAEALQKLLVAAPRTALPETGENEFYWADLIGAKVLNTRDECLGVVQGLIETGANDVLRVHGEDGEERLIPFVNAVVTQVDQAQGLIRVAWERDW</sequence>
<dbReference type="InterPro" id="IPR056792">
    <property type="entry name" value="PRC_RimM"/>
</dbReference>
<dbReference type="NCBIfam" id="TIGR02273">
    <property type="entry name" value="16S_RimM"/>
    <property type="match status" value="1"/>
</dbReference>
<dbReference type="Proteomes" id="UP000683428">
    <property type="component" value="Chromosome"/>
</dbReference>
<name>A0A975SNK3_9RHOO</name>
<dbReference type="RefSeq" id="WP_216126322.1">
    <property type="nucleotide sequence ID" value="NZ_CP064782.1"/>
</dbReference>
<keyword evidence="1" id="KW-0143">Chaperone</keyword>
<comment type="subunit">
    <text evidence="1">Binds ribosomal protein uS19.</text>
</comment>
<feature type="domain" description="RimM N-terminal" evidence="2">
    <location>
        <begin position="4"/>
        <end position="85"/>
    </location>
</feature>
<dbReference type="HAMAP" id="MF_00014">
    <property type="entry name" value="Ribosome_mat_RimM"/>
    <property type="match status" value="1"/>
</dbReference>
<evidence type="ECO:0000313" key="5">
    <source>
        <dbReference type="Proteomes" id="UP000683428"/>
    </source>
</evidence>
<dbReference type="InterPro" id="IPR002676">
    <property type="entry name" value="RimM_N"/>
</dbReference>
<comment type="similarity">
    <text evidence="1">Belongs to the RimM family.</text>
</comment>
<protein>
    <recommendedName>
        <fullName evidence="1">Ribosome maturation factor RimM</fullName>
    </recommendedName>
</protein>
<gene>
    <name evidence="1 4" type="primary">rimM</name>
    <name evidence="4" type="ORF">Azoinq_03115</name>
</gene>
<dbReference type="Pfam" id="PF01782">
    <property type="entry name" value="RimM"/>
    <property type="match status" value="1"/>
</dbReference>
<evidence type="ECO:0000256" key="1">
    <source>
        <dbReference type="HAMAP-Rule" id="MF_00014"/>
    </source>
</evidence>
<dbReference type="GO" id="GO:0005737">
    <property type="term" value="C:cytoplasm"/>
    <property type="evidence" value="ECO:0007669"/>
    <property type="project" value="UniProtKB-SubCell"/>
</dbReference>
<evidence type="ECO:0000259" key="2">
    <source>
        <dbReference type="Pfam" id="PF01782"/>
    </source>
</evidence>
<keyword evidence="1" id="KW-0963">Cytoplasm</keyword>
<comment type="domain">
    <text evidence="1">The PRC barrel domain binds ribosomal protein uS19.</text>
</comment>
<keyword evidence="1" id="KW-0698">rRNA processing</keyword>
<dbReference type="InterPro" id="IPR011961">
    <property type="entry name" value="RimM"/>
</dbReference>
<dbReference type="GO" id="GO:0043022">
    <property type="term" value="F:ribosome binding"/>
    <property type="evidence" value="ECO:0007669"/>
    <property type="project" value="InterPro"/>
</dbReference>
<keyword evidence="5" id="KW-1185">Reference proteome</keyword>
<dbReference type="GO" id="GO:0042274">
    <property type="term" value="P:ribosomal small subunit biogenesis"/>
    <property type="evidence" value="ECO:0007669"/>
    <property type="project" value="UniProtKB-UniRule"/>
</dbReference>
<comment type="function">
    <text evidence="1">An accessory protein needed during the final step in the assembly of 30S ribosomal subunit, possibly for assembly of the head region. Essential for efficient processing of 16S rRNA. May be needed both before and after RbfA during the maturation of 16S rRNA. It has affinity for free ribosomal 30S subunits but not for 70S ribosomes.</text>
</comment>
<dbReference type="PANTHER" id="PTHR33692:SF1">
    <property type="entry name" value="RIBOSOME MATURATION FACTOR RIMM"/>
    <property type="match status" value="1"/>
</dbReference>
<dbReference type="GO" id="GO:0005840">
    <property type="term" value="C:ribosome"/>
    <property type="evidence" value="ECO:0007669"/>
    <property type="project" value="InterPro"/>
</dbReference>
<dbReference type="GO" id="GO:0006364">
    <property type="term" value="P:rRNA processing"/>
    <property type="evidence" value="ECO:0007669"/>
    <property type="project" value="UniProtKB-UniRule"/>
</dbReference>